<keyword evidence="4" id="KW-1185">Reference proteome</keyword>
<dbReference type="EMBL" id="CP146598">
    <property type="protein sequence ID" value="WWY03525.1"/>
    <property type="molecule type" value="Genomic_DNA"/>
</dbReference>
<protein>
    <submittedName>
        <fullName evidence="2">NemA protein</fullName>
    </submittedName>
</protein>
<dbReference type="Proteomes" id="UP001149607">
    <property type="component" value="Chromosome"/>
</dbReference>
<evidence type="ECO:0000313" key="2">
    <source>
        <dbReference type="EMBL" id="MDD9327129.1"/>
    </source>
</evidence>
<gene>
    <name evidence="2" type="ORF">ORY91_000510</name>
    <name evidence="3" type="ORF">V9W64_01920</name>
</gene>
<evidence type="ECO:0000256" key="1">
    <source>
        <dbReference type="SAM" id="SignalP"/>
    </source>
</evidence>
<reference evidence="3" key="2">
    <citation type="submission" date="2024-02" db="EMBL/GenBank/DDBJ databases">
        <title>Neisseria leonii sp. nov.</title>
        <authorList>
            <person name="Boutroux M."/>
            <person name="Favre-Rochex S."/>
            <person name="Gorgette O."/>
            <person name="Touak G."/>
            <person name="Muhle E."/>
            <person name="Chesneau O."/>
            <person name="Clermont D."/>
            <person name="Rahi P."/>
        </authorList>
    </citation>
    <scope>NUCLEOTIDE SEQUENCE</scope>
    <source>
        <strain evidence="3">51.81</strain>
    </source>
</reference>
<dbReference type="PROSITE" id="PS51257">
    <property type="entry name" value="PROKAR_LIPOPROTEIN"/>
    <property type="match status" value="1"/>
</dbReference>
<dbReference type="AlphaFoldDB" id="A0A9X4IA88"/>
<evidence type="ECO:0000313" key="4">
    <source>
        <dbReference type="Proteomes" id="UP001149607"/>
    </source>
</evidence>
<reference evidence="2" key="1">
    <citation type="submission" date="2022-10" db="EMBL/GenBank/DDBJ databases">
        <authorList>
            <person name="Boutroux M."/>
        </authorList>
    </citation>
    <scope>NUCLEOTIDE SEQUENCE</scope>
    <source>
        <strain evidence="2">51.81</strain>
    </source>
</reference>
<keyword evidence="1" id="KW-0732">Signal</keyword>
<accession>A0A9X4IA88</accession>
<dbReference type="RefSeq" id="WP_274584408.1">
    <property type="nucleotide sequence ID" value="NZ_CP146598.1"/>
</dbReference>
<dbReference type="EMBL" id="JAPQFL010000001">
    <property type="protein sequence ID" value="MDD9327129.1"/>
    <property type="molecule type" value="Genomic_DNA"/>
</dbReference>
<sequence>MKTALSAALVSTVLLGACTAGAPGMSVNLGIGSSIGRHIGLGTSVSIPVRLDQGQTDKSGGLNVIEEQIVTYFDAQGRKTDKQVPGGFHRQLISKRSSSDYLVQDFYSDNSRKRTDPMIIPRNALFDFDAHPADGTRTVYAYNGSLMQQQVYQNNRLINARY</sequence>
<organism evidence="2">
    <name type="scientific">Neisseria leonii</name>
    <dbReference type="NCBI Taxonomy" id="2995413"/>
    <lineage>
        <taxon>Bacteria</taxon>
        <taxon>Pseudomonadati</taxon>
        <taxon>Pseudomonadota</taxon>
        <taxon>Betaproteobacteria</taxon>
        <taxon>Neisseriales</taxon>
        <taxon>Neisseriaceae</taxon>
        <taxon>Neisseria</taxon>
    </lineage>
</organism>
<feature type="signal peptide" evidence="1">
    <location>
        <begin position="1"/>
        <end position="22"/>
    </location>
</feature>
<feature type="chain" id="PRO_5042786875" evidence="1">
    <location>
        <begin position="23"/>
        <end position="162"/>
    </location>
</feature>
<name>A0A9X4IA88_9NEIS</name>
<proteinExistence type="predicted"/>
<evidence type="ECO:0000313" key="3">
    <source>
        <dbReference type="EMBL" id="WWY03525.1"/>
    </source>
</evidence>